<dbReference type="CDD" id="cd18817">
    <property type="entry name" value="GH43f_LbAraf43-like"/>
    <property type="match status" value="1"/>
</dbReference>
<dbReference type="PANTHER" id="PTHR43817:SF1">
    <property type="entry name" value="HYDROLASE, FAMILY 43, PUTATIVE (AFU_ORTHOLOGUE AFUA_3G01660)-RELATED"/>
    <property type="match status" value="1"/>
</dbReference>
<dbReference type="SUPFAM" id="SSF75005">
    <property type="entry name" value="Arabinanase/levansucrase/invertase"/>
    <property type="match status" value="1"/>
</dbReference>
<dbReference type="InterPro" id="IPR016828">
    <property type="entry name" value="Alpha-L-arabinofuranosidase"/>
</dbReference>
<comment type="caution">
    <text evidence="7">The sequence shown here is derived from an EMBL/GenBank/DDBJ whole genome shotgun (WGS) entry which is preliminary data.</text>
</comment>
<dbReference type="RefSeq" id="WP_307329472.1">
    <property type="nucleotide sequence ID" value="NZ_JAUSUG010000019.1"/>
</dbReference>
<sequence>MAQQNEYKNPIIEQRADPWVYKHTDGYYYFTASVPEYDRIELRRSKTIQGLEEAEPVVVWRKYETGPMSANIWAPEIHFIDGKWYIYFAAAKTTETNDGLFDHRMFVLETSAANPLEGEWVEKGQIKTKWESFALDATTFEHNGTRYLVWPQKDPEIPGNSNLYIAELENPWTIKEPQVMIATPEYDWEKIGFLVNEGPAVIKRNGKIFISFSASATDFNYCMGLLTADENSDLLDPASWVKTPEPVFVTNEETGQYGPGHNSFTVSEDGTKDVLIYHARNYKEIEGDPLYDPNRHTRAQTITWNEDGTPNFGIPLPDDRPVKN</sequence>
<evidence type="ECO:0000313" key="7">
    <source>
        <dbReference type="EMBL" id="MDQ0256786.1"/>
    </source>
</evidence>
<evidence type="ECO:0000256" key="6">
    <source>
        <dbReference type="SAM" id="MobiDB-lite"/>
    </source>
</evidence>
<dbReference type="Proteomes" id="UP001230005">
    <property type="component" value="Unassembled WGS sequence"/>
</dbReference>
<keyword evidence="3 5" id="KW-0378">Hydrolase</keyword>
<evidence type="ECO:0000313" key="8">
    <source>
        <dbReference type="Proteomes" id="UP001230005"/>
    </source>
</evidence>
<reference evidence="7 8" key="1">
    <citation type="submission" date="2023-07" db="EMBL/GenBank/DDBJ databases">
        <title>Genomic Encyclopedia of Type Strains, Phase IV (KMG-IV): sequencing the most valuable type-strain genomes for metagenomic binning, comparative biology and taxonomic classification.</title>
        <authorList>
            <person name="Goeker M."/>
        </authorList>
    </citation>
    <scope>NUCLEOTIDE SEQUENCE [LARGE SCALE GENOMIC DNA]</scope>
    <source>
        <strain evidence="7 8">DSM 9768</strain>
    </source>
</reference>
<dbReference type="EMBL" id="JAUSUG010000019">
    <property type="protein sequence ID" value="MDQ0256786.1"/>
    <property type="molecule type" value="Genomic_DNA"/>
</dbReference>
<keyword evidence="2" id="KW-0732">Signal</keyword>
<evidence type="ECO:0000256" key="5">
    <source>
        <dbReference type="RuleBase" id="RU361187"/>
    </source>
</evidence>
<dbReference type="Pfam" id="PF04616">
    <property type="entry name" value="Glyco_hydro_43"/>
    <property type="match status" value="1"/>
</dbReference>
<dbReference type="Gene3D" id="2.115.10.20">
    <property type="entry name" value="Glycosyl hydrolase domain, family 43"/>
    <property type="match status" value="1"/>
</dbReference>
<accession>A0ABT9ZZX1</accession>
<dbReference type="PANTHER" id="PTHR43817">
    <property type="entry name" value="GLYCOSYL HYDROLASE"/>
    <property type="match status" value="1"/>
</dbReference>
<name>A0ABT9ZZX1_9BACI</name>
<feature type="region of interest" description="Disordered" evidence="6">
    <location>
        <begin position="305"/>
        <end position="324"/>
    </location>
</feature>
<gene>
    <name evidence="7" type="ORF">J2S74_004208</name>
</gene>
<proteinExistence type="inferred from homology"/>
<dbReference type="InterPro" id="IPR006710">
    <property type="entry name" value="Glyco_hydro_43"/>
</dbReference>
<evidence type="ECO:0000256" key="2">
    <source>
        <dbReference type="ARBA" id="ARBA00022729"/>
    </source>
</evidence>
<dbReference type="PIRSF" id="PIRSF025414">
    <property type="entry name" value="Alpha-L-arabinofuranosidase"/>
    <property type="match status" value="1"/>
</dbReference>
<evidence type="ECO:0000256" key="1">
    <source>
        <dbReference type="ARBA" id="ARBA00009865"/>
    </source>
</evidence>
<comment type="similarity">
    <text evidence="1 5">Belongs to the glycosyl hydrolase 43 family.</text>
</comment>
<evidence type="ECO:0000256" key="4">
    <source>
        <dbReference type="ARBA" id="ARBA00023295"/>
    </source>
</evidence>
<evidence type="ECO:0000256" key="3">
    <source>
        <dbReference type="ARBA" id="ARBA00022801"/>
    </source>
</evidence>
<protein>
    <submittedName>
        <fullName evidence="7">GH43 family beta-xylosidase</fullName>
    </submittedName>
</protein>
<keyword evidence="8" id="KW-1185">Reference proteome</keyword>
<keyword evidence="4 5" id="KW-0326">Glycosidase</keyword>
<organism evidence="7 8">
    <name type="scientific">Evansella vedderi</name>
    <dbReference type="NCBI Taxonomy" id="38282"/>
    <lineage>
        <taxon>Bacteria</taxon>
        <taxon>Bacillati</taxon>
        <taxon>Bacillota</taxon>
        <taxon>Bacilli</taxon>
        <taxon>Bacillales</taxon>
        <taxon>Bacillaceae</taxon>
        <taxon>Evansella</taxon>
    </lineage>
</organism>
<dbReference type="InterPro" id="IPR023296">
    <property type="entry name" value="Glyco_hydro_beta-prop_sf"/>
</dbReference>